<dbReference type="PANTHER" id="PTHR36507:SF1">
    <property type="entry name" value="BLL1555 PROTEIN"/>
    <property type="match status" value="1"/>
</dbReference>
<dbReference type="InterPro" id="IPR052721">
    <property type="entry name" value="ET_Amicyanin"/>
</dbReference>
<evidence type="ECO:0000256" key="7">
    <source>
        <dbReference type="PIRSR" id="PIRSR602386-1"/>
    </source>
</evidence>
<accession>A0A6A8GB19</accession>
<feature type="domain" description="Blue (type 1) copper" evidence="8">
    <location>
        <begin position="242"/>
        <end position="327"/>
    </location>
</feature>
<dbReference type="GO" id="GO:0009055">
    <property type="term" value="F:electron transfer activity"/>
    <property type="evidence" value="ECO:0007669"/>
    <property type="project" value="InterPro"/>
</dbReference>
<dbReference type="PANTHER" id="PTHR36507">
    <property type="entry name" value="BLL1555 PROTEIN"/>
    <property type="match status" value="1"/>
</dbReference>
<keyword evidence="2" id="KW-0813">Transport</keyword>
<comment type="cofactor">
    <cofactor evidence="7">
        <name>Cu cation</name>
        <dbReference type="ChEBI" id="CHEBI:23378"/>
    </cofactor>
    <text evidence="7">Binds 1 copper ion per subunit.</text>
</comment>
<feature type="binding site" evidence="7">
    <location>
        <position position="273"/>
    </location>
    <ligand>
        <name>Cu cation</name>
        <dbReference type="ChEBI" id="CHEBI:23378"/>
    </ligand>
</feature>
<dbReference type="PRINTS" id="PR00155">
    <property type="entry name" value="AMICYANIN"/>
</dbReference>
<organism evidence="9 10">
    <name type="scientific">Haloferax marinum</name>
    <dbReference type="NCBI Taxonomy" id="2666143"/>
    <lineage>
        <taxon>Archaea</taxon>
        <taxon>Methanobacteriati</taxon>
        <taxon>Methanobacteriota</taxon>
        <taxon>Stenosarchaea group</taxon>
        <taxon>Halobacteria</taxon>
        <taxon>Halobacteriales</taxon>
        <taxon>Haloferacaceae</taxon>
        <taxon>Haloferax</taxon>
    </lineage>
</organism>
<dbReference type="PROSITE" id="PS51257">
    <property type="entry name" value="PROKAR_LIPOPROTEIN"/>
    <property type="match status" value="1"/>
</dbReference>
<evidence type="ECO:0000256" key="5">
    <source>
        <dbReference type="ARBA" id="ARBA00022982"/>
    </source>
</evidence>
<dbReference type="AlphaFoldDB" id="A0A6A8GB19"/>
<keyword evidence="10" id="KW-1185">Reference proteome</keyword>
<dbReference type="GO" id="GO:0005507">
    <property type="term" value="F:copper ion binding"/>
    <property type="evidence" value="ECO:0007669"/>
    <property type="project" value="InterPro"/>
</dbReference>
<proteinExistence type="predicted"/>
<keyword evidence="6 7" id="KW-0186">Copper</keyword>
<dbReference type="InterPro" id="IPR002386">
    <property type="entry name" value="Amicyanin/Pseudoazurin"/>
</dbReference>
<protein>
    <recommendedName>
        <fullName evidence="8">Blue (type 1) copper domain-containing protein</fullName>
    </recommendedName>
</protein>
<keyword evidence="3 7" id="KW-0479">Metal-binding</keyword>
<sequence length="353" mass="38620">MTNGKVQRRSFLYLCGTIALAGCTDDLPDSEGVLTEQEFKARINALGVESATVKSNREIDLLSRDGKEATIQLHSGGNTYFITEEDGSVRRYKLEVETLEATVTSTSQQSNTERQLVAPQLRSLETPDRERQLAASHPRVKRAKQIEPDVYELELETERQETAAQAFGIIETFKLIIWGLELVVAVLEFLTGVNTGDQIWSILIGLLQEYSLTSLGTETTADGTAQTTESSTVEESVSTAPVVEMGDLAFEPPILAVEPGTTVQWVNRDSFSHTVTSTQFHDNAEPWNFNMEVLAGESVSYTFTQPGVYQYYCGVHGENTMCGAVLVGDVSLTGTLPCESSEVDSSHSSGLLE</sequence>
<feature type="binding site" evidence="7">
    <location>
        <position position="313"/>
    </location>
    <ligand>
        <name>Cu cation</name>
        <dbReference type="ChEBI" id="CHEBI:23378"/>
    </ligand>
</feature>
<comment type="caution">
    <text evidence="9">The sequence shown here is derived from an EMBL/GenBank/DDBJ whole genome shotgun (WGS) entry which is preliminary data.</text>
</comment>
<dbReference type="Proteomes" id="UP000443423">
    <property type="component" value="Unassembled WGS sequence"/>
</dbReference>
<dbReference type="GO" id="GO:0042597">
    <property type="term" value="C:periplasmic space"/>
    <property type="evidence" value="ECO:0007669"/>
    <property type="project" value="UniProtKB-SubCell"/>
</dbReference>
<dbReference type="InterPro" id="IPR008972">
    <property type="entry name" value="Cupredoxin"/>
</dbReference>
<dbReference type="EMBL" id="WKJQ01000001">
    <property type="protein sequence ID" value="MRW97256.1"/>
    <property type="molecule type" value="Genomic_DNA"/>
</dbReference>
<keyword evidence="4" id="KW-0574">Periplasm</keyword>
<dbReference type="RefSeq" id="WP_151112394.1">
    <property type="nucleotide sequence ID" value="NZ_WKJQ01000001.1"/>
</dbReference>
<evidence type="ECO:0000313" key="10">
    <source>
        <dbReference type="Proteomes" id="UP000443423"/>
    </source>
</evidence>
<dbReference type="OrthoDB" id="11836at2157"/>
<dbReference type="SUPFAM" id="SSF49503">
    <property type="entry name" value="Cupredoxins"/>
    <property type="match status" value="1"/>
</dbReference>
<evidence type="ECO:0000313" key="9">
    <source>
        <dbReference type="EMBL" id="MRW97256.1"/>
    </source>
</evidence>
<dbReference type="Pfam" id="PF00127">
    <property type="entry name" value="Copper-bind"/>
    <property type="match status" value="1"/>
</dbReference>
<evidence type="ECO:0000256" key="1">
    <source>
        <dbReference type="ARBA" id="ARBA00004418"/>
    </source>
</evidence>
<comment type="subcellular location">
    <subcellularLocation>
        <location evidence="1">Periplasm</location>
    </subcellularLocation>
</comment>
<keyword evidence="5" id="KW-0249">Electron transport</keyword>
<evidence type="ECO:0000256" key="6">
    <source>
        <dbReference type="ARBA" id="ARBA00023008"/>
    </source>
</evidence>
<dbReference type="Gene3D" id="2.60.40.420">
    <property type="entry name" value="Cupredoxins - blue copper proteins"/>
    <property type="match status" value="1"/>
</dbReference>
<evidence type="ECO:0000259" key="8">
    <source>
        <dbReference type="Pfam" id="PF00127"/>
    </source>
</evidence>
<evidence type="ECO:0000256" key="2">
    <source>
        <dbReference type="ARBA" id="ARBA00022448"/>
    </source>
</evidence>
<evidence type="ECO:0000256" key="4">
    <source>
        <dbReference type="ARBA" id="ARBA00022764"/>
    </source>
</evidence>
<evidence type="ECO:0000256" key="3">
    <source>
        <dbReference type="ARBA" id="ARBA00022723"/>
    </source>
</evidence>
<gene>
    <name evidence="9" type="ORF">GJR99_11825</name>
</gene>
<feature type="binding site" evidence="7">
    <location>
        <position position="316"/>
    </location>
    <ligand>
        <name>Cu cation</name>
        <dbReference type="ChEBI" id="CHEBI:23378"/>
    </ligand>
</feature>
<reference evidence="9 10" key="1">
    <citation type="submission" date="2019-11" db="EMBL/GenBank/DDBJ databases">
        <title>Whole genome sequence of Haloferax sp. MBLA0078.</title>
        <authorList>
            <person name="Seo M.-J."/>
            <person name="Cho E.-S."/>
        </authorList>
    </citation>
    <scope>NUCLEOTIDE SEQUENCE [LARGE SCALE GENOMIC DNA]</scope>
    <source>
        <strain evidence="9 10">MBLA0078</strain>
    </source>
</reference>
<dbReference type="InterPro" id="IPR000923">
    <property type="entry name" value="BlueCu_1"/>
</dbReference>
<feature type="binding site" evidence="7">
    <location>
        <position position="321"/>
    </location>
    <ligand>
        <name>Cu cation</name>
        <dbReference type="ChEBI" id="CHEBI:23378"/>
    </ligand>
</feature>
<name>A0A6A8GB19_9EURY</name>